<dbReference type="Pfam" id="PF00296">
    <property type="entry name" value="Bac_luciferase"/>
    <property type="match status" value="1"/>
</dbReference>
<dbReference type="PANTHER" id="PTHR30011">
    <property type="entry name" value="ALKANESULFONATE MONOOXYGENASE-RELATED"/>
    <property type="match status" value="1"/>
</dbReference>
<comment type="similarity">
    <text evidence="5">Belongs to the NtaA/SnaA/DszA monooxygenase family.</text>
</comment>
<evidence type="ECO:0000256" key="5">
    <source>
        <dbReference type="ARBA" id="ARBA00033748"/>
    </source>
</evidence>
<dbReference type="RefSeq" id="WP_013199517.1">
    <property type="nucleotide sequence ID" value="NC_014297.1"/>
</dbReference>
<feature type="region of interest" description="Disordered" evidence="6">
    <location>
        <begin position="440"/>
        <end position="461"/>
    </location>
</feature>
<dbReference type="HOGENOM" id="CLU_022256_0_0_2"/>
<dbReference type="EMBL" id="CP002062">
    <property type="protein sequence ID" value="ADJ15836.1"/>
    <property type="molecule type" value="Genomic_DNA"/>
</dbReference>
<dbReference type="InterPro" id="IPR051260">
    <property type="entry name" value="Diverse_substr_monoxygenases"/>
</dbReference>
<dbReference type="GO" id="GO:0004497">
    <property type="term" value="F:monooxygenase activity"/>
    <property type="evidence" value="ECO:0007669"/>
    <property type="project" value="UniProtKB-KW"/>
</dbReference>
<organism evidence="8 9">
    <name type="scientific">Halalkalicoccus jeotgali (strain DSM 18796 / CECT 7217 / JCM 14584 / KCTC 4019 / B3)</name>
    <dbReference type="NCBI Taxonomy" id="795797"/>
    <lineage>
        <taxon>Archaea</taxon>
        <taxon>Methanobacteriati</taxon>
        <taxon>Methanobacteriota</taxon>
        <taxon>Stenosarchaea group</taxon>
        <taxon>Halobacteria</taxon>
        <taxon>Halobacteriales</taxon>
        <taxon>Halococcaceae</taxon>
        <taxon>Halalkalicoccus</taxon>
    </lineage>
</organism>
<evidence type="ECO:0000256" key="6">
    <source>
        <dbReference type="SAM" id="MobiDB-lite"/>
    </source>
</evidence>
<keyword evidence="1" id="KW-0285">Flavoprotein</keyword>
<dbReference type="SUPFAM" id="SSF51679">
    <property type="entry name" value="Bacterial luciferase-like"/>
    <property type="match status" value="1"/>
</dbReference>
<dbReference type="eggNOG" id="arCOG02410">
    <property type="taxonomic scope" value="Archaea"/>
</dbReference>
<accession>D8J6B8</accession>
<evidence type="ECO:0000256" key="4">
    <source>
        <dbReference type="ARBA" id="ARBA00023033"/>
    </source>
</evidence>
<dbReference type="InterPro" id="IPR011251">
    <property type="entry name" value="Luciferase-like_dom"/>
</dbReference>
<dbReference type="GeneID" id="9420269"/>
<dbReference type="InterPro" id="IPR036661">
    <property type="entry name" value="Luciferase-like_sf"/>
</dbReference>
<dbReference type="AlphaFoldDB" id="D8J6B8"/>
<proteinExistence type="inferred from homology"/>
<dbReference type="NCBIfam" id="TIGR03860">
    <property type="entry name" value="FMN_nitrolo"/>
    <property type="match status" value="1"/>
</dbReference>
<evidence type="ECO:0000313" key="9">
    <source>
        <dbReference type="Proteomes" id="UP000000390"/>
    </source>
</evidence>
<dbReference type="Proteomes" id="UP000000390">
    <property type="component" value="Chromosome"/>
</dbReference>
<dbReference type="GO" id="GO:0016705">
    <property type="term" value="F:oxidoreductase activity, acting on paired donors, with incorporation or reduction of molecular oxygen"/>
    <property type="evidence" value="ECO:0007669"/>
    <property type="project" value="InterPro"/>
</dbReference>
<name>D8J6B8_HALJB</name>
<evidence type="ECO:0000259" key="7">
    <source>
        <dbReference type="Pfam" id="PF00296"/>
    </source>
</evidence>
<protein>
    <recommendedName>
        <fullName evidence="7">Luciferase-like domain-containing protein</fullName>
    </recommendedName>
</protein>
<feature type="domain" description="Luciferase-like" evidence="7">
    <location>
        <begin position="31"/>
        <end position="393"/>
    </location>
</feature>
<dbReference type="InterPro" id="IPR016215">
    <property type="entry name" value="NTA_MOA"/>
</dbReference>
<evidence type="ECO:0000256" key="3">
    <source>
        <dbReference type="ARBA" id="ARBA00023002"/>
    </source>
</evidence>
<dbReference type="OrthoDB" id="7684at2157"/>
<gene>
    <name evidence="8" type="ordered locus">HacjB3_12265</name>
</gene>
<dbReference type="KEGG" id="hje:HacjB3_12265"/>
<keyword evidence="3" id="KW-0560">Oxidoreductase</keyword>
<sequence>MTDERMGLNLFTMNSVEHVSAGSWRYPGDQSHRYTDREYWTELARTAERGGFDAIFFADVRGIYDVYDDGRETAIERAVQTPSNHPQALVPAMAEVTDHLGFAITRSTTYAHPYQLAREFSTLDHLTDGRVAFNVVTSYLDSAARNLGLEQRMDHDGRYDRAAEFMQVCYRLWEGSWDDDAVARDREQGVYTDPEKVREIDFEGEYFDVQGPHGCEPSPQRTPVIYQAGSSERGREFAAKNAEAVFTSQPTEKGVRDYMADMRERAAECGRDPDSLDFFAGLVPIVGETAEIAQAKHESYKETIDVEATLALLSGFMDMDLSELNPDQKLEHIETEAIQGAVNAFTKSDPDREWTVREMAQFAGLGTTSPVVVGPPEEIADAFEHWFHEVGVDGFNVKEVIRPNSLRDFVDLVVPELRERGLVRGEYEDGTLRESLTGRSELAEDHPGKREAISAMGLREL</sequence>
<evidence type="ECO:0000313" key="8">
    <source>
        <dbReference type="EMBL" id="ADJ15836.1"/>
    </source>
</evidence>
<evidence type="ECO:0000256" key="2">
    <source>
        <dbReference type="ARBA" id="ARBA00022643"/>
    </source>
</evidence>
<dbReference type="PIRSF" id="PIRSF000337">
    <property type="entry name" value="NTA_MOA"/>
    <property type="match status" value="1"/>
</dbReference>
<dbReference type="PATRIC" id="fig|795797.18.peg.2455"/>
<dbReference type="CDD" id="cd01095">
    <property type="entry name" value="Nitrilotriacetate_monoxgenase"/>
    <property type="match status" value="1"/>
</dbReference>
<reference evidence="8 9" key="1">
    <citation type="journal article" date="2010" name="J. Bacteriol.">
        <title>Complete genome sequence of Halalkalicoccus jeotgali B3(T), an extremely halophilic archaeon.</title>
        <authorList>
            <person name="Roh S.W."/>
            <person name="Nam Y.D."/>
            <person name="Nam S.H."/>
            <person name="Choi S.H."/>
            <person name="Park H.S."/>
            <person name="Bae J.W."/>
        </authorList>
    </citation>
    <scope>NUCLEOTIDE SEQUENCE [LARGE SCALE GENOMIC DNA]</scope>
    <source>
        <strain evidence="9">DSM 18796 / CECT 7217 / JCM 14584 / KCTC 4019 / B3</strain>
    </source>
</reference>
<feature type="compositionally biased region" description="Basic and acidic residues" evidence="6">
    <location>
        <begin position="441"/>
        <end position="452"/>
    </location>
</feature>
<keyword evidence="2" id="KW-0288">FMN</keyword>
<keyword evidence="4" id="KW-0503">Monooxygenase</keyword>
<evidence type="ECO:0000256" key="1">
    <source>
        <dbReference type="ARBA" id="ARBA00022630"/>
    </source>
</evidence>
<dbReference type="STRING" id="795797.HacjB3_12265"/>
<dbReference type="Gene3D" id="3.20.20.30">
    <property type="entry name" value="Luciferase-like domain"/>
    <property type="match status" value="1"/>
</dbReference>
<dbReference type="PANTHER" id="PTHR30011:SF16">
    <property type="entry name" value="C2H2 FINGER DOMAIN TRANSCRIPTION FACTOR (EUROFUNG)-RELATED"/>
    <property type="match status" value="1"/>
</dbReference>